<dbReference type="InterPro" id="IPR034122">
    <property type="entry name" value="Retropepsin-like_bacterial"/>
</dbReference>
<dbReference type="Pfam" id="PF13650">
    <property type="entry name" value="Asp_protease_2"/>
    <property type="match status" value="1"/>
</dbReference>
<dbReference type="STRING" id="645274.SAMN04487901_10130"/>
<dbReference type="EMBL" id="FNCQ01000001">
    <property type="protein sequence ID" value="SDG12092.1"/>
    <property type="molecule type" value="Genomic_DNA"/>
</dbReference>
<dbReference type="AlphaFoldDB" id="A0A1G7RMZ3"/>
<dbReference type="Gene3D" id="2.40.70.10">
    <property type="entry name" value="Acid Proteases"/>
    <property type="match status" value="1"/>
</dbReference>
<keyword evidence="2" id="KW-0378">Hydrolase</keyword>
<feature type="signal peptide" evidence="1">
    <location>
        <begin position="1"/>
        <end position="21"/>
    </location>
</feature>
<protein>
    <submittedName>
        <fullName evidence="2">Aspartyl protease</fullName>
    </submittedName>
</protein>
<sequence length="396" mass="44531">MRQIAGMLCFLGLMLSCSSQAQLARYRYDFTLNRSNFVDSIAIEWERGQVLLPVEIGGKTYRFLFDTGAAQAVVYADSPVEGCRPAGLIRSQDATGAIDTVQLVTLPPVSLGHLTLTGCQATILRRPVAGRNIDGIIGFDLINRGLSAKIDVNHRLLILTDCKDFFRNEQTFPARYKLKYHVPYIKVCPAGRFKEFTLFDTGSRSLYGISRQSFDACRAKIGAEADSLIEGRSLGRHAIGHFGSERLSEVFFLHLQRLSAFDHAFCDVHTVTTQGESHLGAGLLNYGAVIFLPHKKCICFQPYNQQVKTIVSNRQQDIAFVPEGAMPSVGLIWEQGEPYRLGFRQGDIITKIDDTPILSFTQFVTYPFIIGREYLFTVKDPRGFSRQIRWTRLRNR</sequence>
<keyword evidence="2" id="KW-0645">Protease</keyword>
<keyword evidence="1" id="KW-0732">Signal</keyword>
<dbReference type="SUPFAM" id="SSF50630">
    <property type="entry name" value="Acid proteases"/>
    <property type="match status" value="1"/>
</dbReference>
<accession>A0A1G7RMZ3</accession>
<keyword evidence="3" id="KW-1185">Reference proteome</keyword>
<dbReference type="GO" id="GO:0008233">
    <property type="term" value="F:peptidase activity"/>
    <property type="evidence" value="ECO:0007669"/>
    <property type="project" value="UniProtKB-KW"/>
</dbReference>
<feature type="chain" id="PRO_5011534802" evidence="1">
    <location>
        <begin position="22"/>
        <end position="396"/>
    </location>
</feature>
<evidence type="ECO:0000256" key="1">
    <source>
        <dbReference type="SAM" id="SignalP"/>
    </source>
</evidence>
<dbReference type="InterPro" id="IPR021109">
    <property type="entry name" value="Peptidase_aspartic_dom_sf"/>
</dbReference>
<evidence type="ECO:0000313" key="2">
    <source>
        <dbReference type="EMBL" id="SDG12092.1"/>
    </source>
</evidence>
<dbReference type="PROSITE" id="PS51257">
    <property type="entry name" value="PROKAR_LIPOPROTEIN"/>
    <property type="match status" value="1"/>
</dbReference>
<reference evidence="3" key="1">
    <citation type="submission" date="2016-10" db="EMBL/GenBank/DDBJ databases">
        <authorList>
            <person name="Varghese N."/>
            <person name="Submissions S."/>
        </authorList>
    </citation>
    <scope>NUCLEOTIDE SEQUENCE [LARGE SCALE GENOMIC DNA]</scope>
    <source>
        <strain evidence="3">BP1-148</strain>
    </source>
</reference>
<dbReference type="RefSeq" id="WP_091813294.1">
    <property type="nucleotide sequence ID" value="NZ_FNCQ01000001.1"/>
</dbReference>
<name>A0A1G7RMZ3_9BACT</name>
<dbReference type="GO" id="GO:0006508">
    <property type="term" value="P:proteolysis"/>
    <property type="evidence" value="ECO:0007669"/>
    <property type="project" value="UniProtKB-KW"/>
</dbReference>
<dbReference type="CDD" id="cd05483">
    <property type="entry name" value="retropepsin_like_bacteria"/>
    <property type="match status" value="1"/>
</dbReference>
<proteinExistence type="predicted"/>
<dbReference type="Proteomes" id="UP000198779">
    <property type="component" value="Unassembled WGS sequence"/>
</dbReference>
<evidence type="ECO:0000313" key="3">
    <source>
        <dbReference type="Proteomes" id="UP000198779"/>
    </source>
</evidence>
<organism evidence="2 3">
    <name type="scientific">Prevotella communis</name>
    <dbReference type="NCBI Taxonomy" id="2913614"/>
    <lineage>
        <taxon>Bacteria</taxon>
        <taxon>Pseudomonadati</taxon>
        <taxon>Bacteroidota</taxon>
        <taxon>Bacteroidia</taxon>
        <taxon>Bacteroidales</taxon>
        <taxon>Prevotellaceae</taxon>
        <taxon>Prevotella</taxon>
    </lineage>
</organism>
<gene>
    <name evidence="2" type="ORF">SAMN04487901_10130</name>
</gene>